<dbReference type="InterPro" id="IPR036005">
    <property type="entry name" value="Creatinase/aminopeptidase-like"/>
</dbReference>
<comment type="cofactor">
    <cofactor evidence="1">
        <name>Mn(2+)</name>
        <dbReference type="ChEBI" id="CHEBI:29035"/>
    </cofactor>
</comment>
<keyword evidence="4" id="KW-0378">Hydrolase</keyword>
<keyword evidence="5" id="KW-0464">Manganese</keyword>
<dbReference type="SUPFAM" id="SSF53092">
    <property type="entry name" value="Creatinase/prolidase N-terminal domain"/>
    <property type="match status" value="1"/>
</dbReference>
<comment type="caution">
    <text evidence="9">The sequence shown here is derived from an EMBL/GenBank/DDBJ whole genome shotgun (WGS) entry which is preliminary data.</text>
</comment>
<dbReference type="PROSITE" id="PS00491">
    <property type="entry name" value="PROLINE_PEPTIDASE"/>
    <property type="match status" value="1"/>
</dbReference>
<evidence type="ECO:0000256" key="4">
    <source>
        <dbReference type="ARBA" id="ARBA00022801"/>
    </source>
</evidence>
<evidence type="ECO:0000256" key="1">
    <source>
        <dbReference type="ARBA" id="ARBA00001936"/>
    </source>
</evidence>
<reference evidence="9" key="1">
    <citation type="submission" date="2020-05" db="EMBL/GenBank/DDBJ databases">
        <title>Mycena genomes resolve the evolution of fungal bioluminescence.</title>
        <authorList>
            <person name="Tsai I.J."/>
        </authorList>
    </citation>
    <scope>NUCLEOTIDE SEQUENCE</scope>
    <source>
        <strain evidence="9">CCC161011</strain>
    </source>
</reference>
<dbReference type="PANTHER" id="PTHR46112:SF2">
    <property type="entry name" value="XAA-PRO AMINOPEPTIDASE P-RELATED"/>
    <property type="match status" value="1"/>
</dbReference>
<dbReference type="InterPro" id="IPR050659">
    <property type="entry name" value="Peptidase_M24B"/>
</dbReference>
<dbReference type="Proteomes" id="UP000620124">
    <property type="component" value="Unassembled WGS sequence"/>
</dbReference>
<keyword evidence="7" id="KW-0472">Membrane</keyword>
<feature type="transmembrane region" description="Helical" evidence="7">
    <location>
        <begin position="20"/>
        <end position="37"/>
    </location>
</feature>
<proteinExistence type="inferred from homology"/>
<gene>
    <name evidence="9" type="ORF">MVEN_02095200</name>
</gene>
<dbReference type="GO" id="GO:0046872">
    <property type="term" value="F:metal ion binding"/>
    <property type="evidence" value="ECO:0007669"/>
    <property type="project" value="UniProtKB-KW"/>
</dbReference>
<protein>
    <submittedName>
        <fullName evidence="9">Peptidase-M24 domain-containing protein</fullName>
    </submittedName>
</protein>
<dbReference type="InterPro" id="IPR029149">
    <property type="entry name" value="Creatin/AminoP/Spt16_N"/>
</dbReference>
<accession>A0A8H6XDS8</accession>
<dbReference type="Gene3D" id="3.40.350.10">
    <property type="entry name" value="Creatinase/prolidase N-terminal domain"/>
    <property type="match status" value="1"/>
</dbReference>
<dbReference type="GO" id="GO:0016787">
    <property type="term" value="F:hydrolase activity"/>
    <property type="evidence" value="ECO:0007669"/>
    <property type="project" value="UniProtKB-KW"/>
</dbReference>
<evidence type="ECO:0000256" key="5">
    <source>
        <dbReference type="ARBA" id="ARBA00023211"/>
    </source>
</evidence>
<dbReference type="InterPro" id="IPR000994">
    <property type="entry name" value="Pept_M24"/>
</dbReference>
<comment type="similarity">
    <text evidence="2 6">Belongs to the peptidase M24B family.</text>
</comment>
<feature type="domain" description="Peptidase M24" evidence="8">
    <location>
        <begin position="214"/>
        <end position="430"/>
    </location>
</feature>
<organism evidence="9 10">
    <name type="scientific">Mycena venus</name>
    <dbReference type="NCBI Taxonomy" id="2733690"/>
    <lineage>
        <taxon>Eukaryota</taxon>
        <taxon>Fungi</taxon>
        <taxon>Dikarya</taxon>
        <taxon>Basidiomycota</taxon>
        <taxon>Agaricomycotina</taxon>
        <taxon>Agaricomycetes</taxon>
        <taxon>Agaricomycetidae</taxon>
        <taxon>Agaricales</taxon>
        <taxon>Marasmiineae</taxon>
        <taxon>Mycenaceae</taxon>
        <taxon>Mycena</taxon>
    </lineage>
</organism>
<keyword evidence="7" id="KW-0812">Transmembrane</keyword>
<keyword evidence="3 6" id="KW-0479">Metal-binding</keyword>
<keyword evidence="7" id="KW-1133">Transmembrane helix</keyword>
<dbReference type="SUPFAM" id="SSF55920">
    <property type="entry name" value="Creatinase/aminopeptidase"/>
    <property type="match status" value="1"/>
</dbReference>
<evidence type="ECO:0000313" key="9">
    <source>
        <dbReference type="EMBL" id="KAF7338686.1"/>
    </source>
</evidence>
<evidence type="ECO:0000313" key="10">
    <source>
        <dbReference type="Proteomes" id="UP000620124"/>
    </source>
</evidence>
<evidence type="ECO:0000256" key="6">
    <source>
        <dbReference type="RuleBase" id="RU000590"/>
    </source>
</evidence>
<dbReference type="InterPro" id="IPR001131">
    <property type="entry name" value="Peptidase_M24B_aminopep-P_CS"/>
</dbReference>
<evidence type="ECO:0000256" key="2">
    <source>
        <dbReference type="ARBA" id="ARBA00008766"/>
    </source>
</evidence>
<evidence type="ECO:0000256" key="7">
    <source>
        <dbReference type="SAM" id="Phobius"/>
    </source>
</evidence>
<keyword evidence="10" id="KW-1185">Reference proteome</keyword>
<sequence length="451" mass="49494">MDKGIALGGPRRKRLSIFRLATLLFTAACIALVHRYYRHLRLDPAIPKHCENLGPISAAEFQARQNSLAKTLVELNASAYIAEPGASSLFYGNISQSNWKLSERPLLLIITPQQLEDKIEAKVFILTPVFEAPRAKMLPISSKNVTFIEWAEESNPYEYALSVLFETPGSVFVDGQMRNFIVDGLQEAHPRGTVSTAPYQIKRLRERKSPAEIELMKCVNEATILSIRAVREKLYFGIRESTAGAMMRATFTSAGLQDGGCLVLFGENAALPHGSGTDRALGKNDFALFDCMASLHGYRSDVTRTVALPGSNIPAEHLKIWRDVHAAQTAAIVTAHEGVIAAQVDKAARASLNNSKYFTHRLGHGIGLEVHEDPYLNGGSKTVLETGHAFSNEPGIYIVGKVRKTRMIERHVPTLSQVGVRLEDCFYIHENGSAIFLTAGVGGQAKSPWSP</sequence>
<dbReference type="EMBL" id="JACAZI010000021">
    <property type="protein sequence ID" value="KAF7338686.1"/>
    <property type="molecule type" value="Genomic_DNA"/>
</dbReference>
<dbReference type="Pfam" id="PF00557">
    <property type="entry name" value="Peptidase_M24"/>
    <property type="match status" value="1"/>
</dbReference>
<evidence type="ECO:0000256" key="3">
    <source>
        <dbReference type="ARBA" id="ARBA00022723"/>
    </source>
</evidence>
<name>A0A8H6XDS8_9AGAR</name>
<evidence type="ECO:0000259" key="8">
    <source>
        <dbReference type="Pfam" id="PF00557"/>
    </source>
</evidence>
<dbReference type="AlphaFoldDB" id="A0A8H6XDS8"/>
<dbReference type="Gene3D" id="3.90.230.10">
    <property type="entry name" value="Creatinase/methionine aminopeptidase superfamily"/>
    <property type="match status" value="1"/>
</dbReference>
<dbReference type="OrthoDB" id="9995434at2759"/>
<dbReference type="PANTHER" id="PTHR46112">
    <property type="entry name" value="AMINOPEPTIDASE"/>
    <property type="match status" value="1"/>
</dbReference>